<gene>
    <name evidence="3" type="primary">tldD</name>
    <name evidence="3" type="ORF">HKB21_02835</name>
</gene>
<dbReference type="GO" id="GO:0005829">
    <property type="term" value="C:cytosol"/>
    <property type="evidence" value="ECO:0007669"/>
    <property type="project" value="TreeGrafter"/>
</dbReference>
<dbReference type="Pfam" id="PF19289">
    <property type="entry name" value="PmbA_TldD_3rd"/>
    <property type="match status" value="1"/>
</dbReference>
<keyword evidence="3" id="KW-0482">Metalloprotease</keyword>
<feature type="non-terminal residue" evidence="3">
    <location>
        <position position="1"/>
    </location>
</feature>
<dbReference type="PANTHER" id="PTHR30624">
    <property type="entry name" value="UNCHARACTERIZED PROTEIN TLDD AND PMBA"/>
    <property type="match status" value="1"/>
</dbReference>
<reference evidence="3 4" key="1">
    <citation type="submission" date="2020-04" db="EMBL/GenBank/DDBJ databases">
        <title>Whole-genome sequencing of Vibrio spp. from China reveals different genetic environments of blaCTX-M-14 among diverse lineages.</title>
        <authorList>
            <person name="Zheng Z."/>
            <person name="Ye L."/>
            <person name="Chen S."/>
        </authorList>
    </citation>
    <scope>NUCLEOTIDE SEQUENCE [LARGE SCALE GENOMIC DNA]</scope>
    <source>
        <strain evidence="3 4">Vb0574</strain>
    </source>
</reference>
<dbReference type="PANTHER" id="PTHR30624:SF4">
    <property type="entry name" value="METALLOPROTEASE TLDD"/>
    <property type="match status" value="1"/>
</dbReference>
<keyword evidence="3" id="KW-0378">Hydrolase</keyword>
<dbReference type="InterPro" id="IPR045569">
    <property type="entry name" value="Metalloprtase-TldD/E_C"/>
</dbReference>
<dbReference type="GO" id="GO:0008237">
    <property type="term" value="F:metallopeptidase activity"/>
    <property type="evidence" value="ECO:0007669"/>
    <property type="project" value="UniProtKB-KW"/>
</dbReference>
<dbReference type="Proteomes" id="UP000555836">
    <property type="component" value="Unassembled WGS sequence"/>
</dbReference>
<evidence type="ECO:0000313" key="3">
    <source>
        <dbReference type="EMBL" id="NMU24551.1"/>
    </source>
</evidence>
<dbReference type="GO" id="GO:0006508">
    <property type="term" value="P:proteolysis"/>
    <property type="evidence" value="ECO:0007669"/>
    <property type="project" value="UniProtKB-KW"/>
</dbReference>
<dbReference type="InterPro" id="IPR036059">
    <property type="entry name" value="TldD/PmbA_sf"/>
</dbReference>
<keyword evidence="3" id="KW-0645">Protease</keyword>
<dbReference type="AlphaFoldDB" id="A0A7Y0S1I3"/>
<comment type="similarity">
    <text evidence="1">Belongs to the peptidase U62 family.</text>
</comment>
<dbReference type="InterPro" id="IPR051463">
    <property type="entry name" value="Peptidase_U62_metallo"/>
</dbReference>
<sequence length="88" mass="9653">IENGVLKGYMQDKLNARLMGVNPTGNGRRESYAHLPMPRMTNTYMLPGEHTPEEIISTVEKGLYAPNFGGGQVDITSGKFVFSASEAY</sequence>
<name>A0A7Y0S1I3_VIBPH</name>
<evidence type="ECO:0000256" key="1">
    <source>
        <dbReference type="ARBA" id="ARBA00005836"/>
    </source>
</evidence>
<proteinExistence type="inferred from homology"/>
<protein>
    <submittedName>
        <fullName evidence="3">Metalloprotease TldD</fullName>
    </submittedName>
</protein>
<dbReference type="EMBL" id="JABCLD010000347">
    <property type="protein sequence ID" value="NMU24551.1"/>
    <property type="molecule type" value="Genomic_DNA"/>
</dbReference>
<feature type="domain" description="Metalloprotease TldD/E C-terminal" evidence="2">
    <location>
        <begin position="1"/>
        <end position="88"/>
    </location>
</feature>
<dbReference type="SUPFAM" id="SSF111283">
    <property type="entry name" value="Putative modulator of DNA gyrase, PmbA/TldD"/>
    <property type="match status" value="1"/>
</dbReference>
<organism evidence="3 4">
    <name type="scientific">Vibrio parahaemolyticus</name>
    <dbReference type="NCBI Taxonomy" id="670"/>
    <lineage>
        <taxon>Bacteria</taxon>
        <taxon>Pseudomonadati</taxon>
        <taxon>Pseudomonadota</taxon>
        <taxon>Gammaproteobacteria</taxon>
        <taxon>Vibrionales</taxon>
        <taxon>Vibrionaceae</taxon>
        <taxon>Vibrio</taxon>
    </lineage>
</organism>
<feature type="non-terminal residue" evidence="3">
    <location>
        <position position="88"/>
    </location>
</feature>
<evidence type="ECO:0000259" key="2">
    <source>
        <dbReference type="Pfam" id="PF19289"/>
    </source>
</evidence>
<accession>A0A7Y0S1I3</accession>
<comment type="caution">
    <text evidence="3">The sequence shown here is derived from an EMBL/GenBank/DDBJ whole genome shotgun (WGS) entry which is preliminary data.</text>
</comment>
<evidence type="ECO:0000313" key="4">
    <source>
        <dbReference type="Proteomes" id="UP000555836"/>
    </source>
</evidence>